<accession>A0ABS2Q1N7</accession>
<evidence type="ECO:0000313" key="2">
    <source>
        <dbReference type="Proteomes" id="UP000808914"/>
    </source>
</evidence>
<name>A0ABS2Q1N7_9BACL</name>
<organism evidence="1 2">
    <name type="scientific">Scopulibacillus daqui</name>
    <dbReference type="NCBI Taxonomy" id="1469162"/>
    <lineage>
        <taxon>Bacteria</taxon>
        <taxon>Bacillati</taxon>
        <taxon>Bacillota</taxon>
        <taxon>Bacilli</taxon>
        <taxon>Bacillales</taxon>
        <taxon>Sporolactobacillaceae</taxon>
        <taxon>Scopulibacillus</taxon>
    </lineage>
</organism>
<proteinExistence type="predicted"/>
<dbReference type="Proteomes" id="UP000808914">
    <property type="component" value="Unassembled WGS sequence"/>
</dbReference>
<keyword evidence="2" id="KW-1185">Reference proteome</keyword>
<evidence type="ECO:0000313" key="1">
    <source>
        <dbReference type="EMBL" id="MBM7646199.1"/>
    </source>
</evidence>
<protein>
    <submittedName>
        <fullName evidence="1">Uncharacterized protein</fullName>
    </submittedName>
</protein>
<sequence length="44" mass="5285">MDKWKRKMVNTSRGTFEVFFKGRGRPICVTHHYSEFNSSGDHFY</sequence>
<comment type="caution">
    <text evidence="1">The sequence shown here is derived from an EMBL/GenBank/DDBJ whole genome shotgun (WGS) entry which is preliminary data.</text>
</comment>
<dbReference type="EMBL" id="JAFBER010000017">
    <property type="protein sequence ID" value="MBM7646199.1"/>
    <property type="molecule type" value="Genomic_DNA"/>
</dbReference>
<reference evidence="1 2" key="1">
    <citation type="submission" date="2021-01" db="EMBL/GenBank/DDBJ databases">
        <title>Genomic Encyclopedia of Type Strains, Phase IV (KMG-IV): sequencing the most valuable type-strain genomes for metagenomic binning, comparative biology and taxonomic classification.</title>
        <authorList>
            <person name="Goeker M."/>
        </authorList>
    </citation>
    <scope>NUCLEOTIDE SEQUENCE [LARGE SCALE GENOMIC DNA]</scope>
    <source>
        <strain evidence="1 2">DSM 28236</strain>
    </source>
</reference>
<gene>
    <name evidence="1" type="ORF">JOD45_002425</name>
</gene>